<dbReference type="SUPFAM" id="SSF75516">
    <property type="entry name" value="Pheromone-binding domain of LuxR-like quorum-sensing transcription factors"/>
    <property type="match status" value="1"/>
</dbReference>
<dbReference type="Pfam" id="PF00196">
    <property type="entry name" value="GerE"/>
    <property type="match status" value="1"/>
</dbReference>
<dbReference type="PROSITE" id="PS00622">
    <property type="entry name" value="HTH_LUXR_1"/>
    <property type="match status" value="1"/>
</dbReference>
<evidence type="ECO:0000313" key="6">
    <source>
        <dbReference type="Proteomes" id="UP000315751"/>
    </source>
</evidence>
<gene>
    <name evidence="5" type="ORF">FBZ90_114117</name>
</gene>
<dbReference type="InterPro" id="IPR036693">
    <property type="entry name" value="TF_LuxR_autoind-bd_dom_sf"/>
</dbReference>
<dbReference type="PROSITE" id="PS50043">
    <property type="entry name" value="HTH_LUXR_2"/>
    <property type="match status" value="1"/>
</dbReference>
<dbReference type="Gene3D" id="3.30.450.80">
    <property type="entry name" value="Transcription factor LuxR-like, autoinducer-binding domain"/>
    <property type="match status" value="1"/>
</dbReference>
<dbReference type="PANTHER" id="PTHR44688">
    <property type="entry name" value="DNA-BINDING TRANSCRIPTIONAL ACTIVATOR DEVR_DOSR"/>
    <property type="match status" value="1"/>
</dbReference>
<evidence type="ECO:0000256" key="1">
    <source>
        <dbReference type="ARBA" id="ARBA00023015"/>
    </source>
</evidence>
<evidence type="ECO:0000259" key="4">
    <source>
        <dbReference type="PROSITE" id="PS50043"/>
    </source>
</evidence>
<dbReference type="PRINTS" id="PR00038">
    <property type="entry name" value="HTHLUXR"/>
</dbReference>
<dbReference type="InterPro" id="IPR005143">
    <property type="entry name" value="TF_LuxR_autoind-bd_dom"/>
</dbReference>
<accession>A0A560GUG5</accession>
<evidence type="ECO:0000256" key="3">
    <source>
        <dbReference type="ARBA" id="ARBA00023163"/>
    </source>
</evidence>
<dbReference type="InterPro" id="IPR000792">
    <property type="entry name" value="Tscrpt_reg_LuxR_C"/>
</dbReference>
<organism evidence="5 6">
    <name type="scientific">Nitrospirillum amazonense</name>
    <dbReference type="NCBI Taxonomy" id="28077"/>
    <lineage>
        <taxon>Bacteria</taxon>
        <taxon>Pseudomonadati</taxon>
        <taxon>Pseudomonadota</taxon>
        <taxon>Alphaproteobacteria</taxon>
        <taxon>Rhodospirillales</taxon>
        <taxon>Azospirillaceae</taxon>
        <taxon>Nitrospirillum</taxon>
    </lineage>
</organism>
<proteinExistence type="predicted"/>
<dbReference type="Pfam" id="PF03472">
    <property type="entry name" value="Autoind_bind"/>
    <property type="match status" value="1"/>
</dbReference>
<name>A0A560GUG5_9PROT</name>
<keyword evidence="1" id="KW-0805">Transcription regulation</keyword>
<evidence type="ECO:0000256" key="2">
    <source>
        <dbReference type="ARBA" id="ARBA00023125"/>
    </source>
</evidence>
<dbReference type="PANTHER" id="PTHR44688:SF16">
    <property type="entry name" value="DNA-BINDING TRANSCRIPTIONAL ACTIVATOR DEVR_DOSR"/>
    <property type="match status" value="1"/>
</dbReference>
<reference evidence="5 6" key="1">
    <citation type="submission" date="2019-06" db="EMBL/GenBank/DDBJ databases">
        <title>Genomic Encyclopedia of Type Strains, Phase IV (KMG-V): Genome sequencing to study the core and pangenomes of soil and plant-associated prokaryotes.</title>
        <authorList>
            <person name="Whitman W."/>
        </authorList>
    </citation>
    <scope>NUCLEOTIDE SEQUENCE [LARGE SCALE GENOMIC DNA]</scope>
    <source>
        <strain evidence="5 6">BR 11622</strain>
    </source>
</reference>
<dbReference type="GO" id="GO:0006355">
    <property type="term" value="P:regulation of DNA-templated transcription"/>
    <property type="evidence" value="ECO:0007669"/>
    <property type="project" value="InterPro"/>
</dbReference>
<feature type="domain" description="HTH luxR-type" evidence="4">
    <location>
        <begin position="171"/>
        <end position="236"/>
    </location>
</feature>
<keyword evidence="6" id="KW-1185">Reference proteome</keyword>
<dbReference type="Proteomes" id="UP000315751">
    <property type="component" value="Unassembled WGS sequence"/>
</dbReference>
<protein>
    <submittedName>
        <fullName evidence="5">LuxR family quorum sensing-dependent transcriptional regulator/LuxR family transcriptional activator of rhlAB and lasB</fullName>
    </submittedName>
</protein>
<sequence length="240" mass="26113">MNQLDRSLDKLAAAKTIPQVAEALGAETARMGFEWFVYDVLVHPNGWTGQLVCGNYPQAWVDHYIQQRYTRDDIAMIRAMQSVVPSAWGGPATHLHLTERQRIVLEEGAEAGLRSGAIVPVHGPGPGKSVLAVSSSLTGEGFTRLFANHRHELQVIATYAQEQIIKLDVGKPRASLSLSPREAEILTWTAVGESALQIAGRLNISSHTVHQHIDSARKKLGARNKAQAASIAIAHGLIRI</sequence>
<keyword evidence="2" id="KW-0238">DNA-binding</keyword>
<dbReference type="AlphaFoldDB" id="A0A560GUG5"/>
<dbReference type="Gene3D" id="1.10.10.10">
    <property type="entry name" value="Winged helix-like DNA-binding domain superfamily/Winged helix DNA-binding domain"/>
    <property type="match status" value="1"/>
</dbReference>
<dbReference type="CDD" id="cd06170">
    <property type="entry name" value="LuxR_C_like"/>
    <property type="match status" value="1"/>
</dbReference>
<dbReference type="EMBL" id="VITR01000014">
    <property type="protein sequence ID" value="TWB37628.1"/>
    <property type="molecule type" value="Genomic_DNA"/>
</dbReference>
<dbReference type="InterPro" id="IPR016032">
    <property type="entry name" value="Sig_transdc_resp-reg_C-effctor"/>
</dbReference>
<dbReference type="SUPFAM" id="SSF46894">
    <property type="entry name" value="C-terminal effector domain of the bipartite response regulators"/>
    <property type="match status" value="1"/>
</dbReference>
<dbReference type="GO" id="GO:0003677">
    <property type="term" value="F:DNA binding"/>
    <property type="evidence" value="ECO:0007669"/>
    <property type="project" value="UniProtKB-KW"/>
</dbReference>
<dbReference type="InterPro" id="IPR036388">
    <property type="entry name" value="WH-like_DNA-bd_sf"/>
</dbReference>
<dbReference type="SMART" id="SM00421">
    <property type="entry name" value="HTH_LUXR"/>
    <property type="match status" value="1"/>
</dbReference>
<dbReference type="RefSeq" id="WP_186455974.1">
    <property type="nucleotide sequence ID" value="NZ_VITR01000014.1"/>
</dbReference>
<evidence type="ECO:0000313" key="5">
    <source>
        <dbReference type="EMBL" id="TWB37628.1"/>
    </source>
</evidence>
<comment type="caution">
    <text evidence="5">The sequence shown here is derived from an EMBL/GenBank/DDBJ whole genome shotgun (WGS) entry which is preliminary data.</text>
</comment>
<keyword evidence="3" id="KW-0804">Transcription</keyword>